<dbReference type="Proteomes" id="UP000682733">
    <property type="component" value="Unassembled WGS sequence"/>
</dbReference>
<feature type="non-terminal residue" evidence="2">
    <location>
        <position position="148"/>
    </location>
</feature>
<dbReference type="Proteomes" id="UP000677228">
    <property type="component" value="Unassembled WGS sequence"/>
</dbReference>
<comment type="caution">
    <text evidence="2">The sequence shown here is derived from an EMBL/GenBank/DDBJ whole genome shotgun (WGS) entry which is preliminary data.</text>
</comment>
<evidence type="ECO:0000313" key="3">
    <source>
        <dbReference type="Proteomes" id="UP000682733"/>
    </source>
</evidence>
<sequence>MLDRKRQEVENYVYKKLEQYTLKSRLWQIKNSHHIKRRLLEKAHRLSEDHSISEDIIEQWINQIIIRFDQYIQQIKALLSSKYYQNSDNNNTNDHIELFQKQLKASKWRTMQIQRAKQLRLGGSEDNDELLKQYYKYVNETLTPKKNE</sequence>
<evidence type="ECO:0000313" key="1">
    <source>
        <dbReference type="EMBL" id="CAF1669700.1"/>
    </source>
</evidence>
<accession>A0A8S2Y7U1</accession>
<proteinExistence type="predicted"/>
<dbReference type="AlphaFoldDB" id="A0A8S2Y7U1"/>
<reference evidence="2" key="1">
    <citation type="submission" date="2021-02" db="EMBL/GenBank/DDBJ databases">
        <authorList>
            <person name="Nowell W R."/>
        </authorList>
    </citation>
    <scope>NUCLEOTIDE SEQUENCE</scope>
</reference>
<evidence type="ECO:0000313" key="2">
    <source>
        <dbReference type="EMBL" id="CAF4541548.1"/>
    </source>
</evidence>
<organism evidence="2 3">
    <name type="scientific">Didymodactylos carnosus</name>
    <dbReference type="NCBI Taxonomy" id="1234261"/>
    <lineage>
        <taxon>Eukaryota</taxon>
        <taxon>Metazoa</taxon>
        <taxon>Spiralia</taxon>
        <taxon>Gnathifera</taxon>
        <taxon>Rotifera</taxon>
        <taxon>Eurotatoria</taxon>
        <taxon>Bdelloidea</taxon>
        <taxon>Philodinida</taxon>
        <taxon>Philodinidae</taxon>
        <taxon>Didymodactylos</taxon>
    </lineage>
</organism>
<protein>
    <submittedName>
        <fullName evidence="2">Uncharacterized protein</fullName>
    </submittedName>
</protein>
<name>A0A8S2Y7U1_9BILA</name>
<gene>
    <name evidence="1" type="ORF">OVA965_LOCUS45662</name>
    <name evidence="2" type="ORF">TMI583_LOCUS49370</name>
</gene>
<dbReference type="EMBL" id="CAJNOK010073898">
    <property type="protein sequence ID" value="CAF1669700.1"/>
    <property type="molecule type" value="Genomic_DNA"/>
</dbReference>
<dbReference type="EMBL" id="CAJOBA010107141">
    <property type="protein sequence ID" value="CAF4541548.1"/>
    <property type="molecule type" value="Genomic_DNA"/>
</dbReference>